<dbReference type="EMBL" id="LXZO01000102">
    <property type="protein sequence ID" value="PAY45606.1"/>
    <property type="molecule type" value="Genomic_DNA"/>
</dbReference>
<evidence type="ECO:0000313" key="2">
    <source>
        <dbReference type="EMBL" id="WII29785.1"/>
    </source>
</evidence>
<proteinExistence type="predicted"/>
<protein>
    <submittedName>
        <fullName evidence="1">Uncharacterized protein</fullName>
    </submittedName>
</protein>
<dbReference type="Proteomes" id="UP000218139">
    <property type="component" value="Unassembled WGS sequence"/>
</dbReference>
<reference evidence="2" key="2">
    <citation type="submission" date="2023-04" db="EMBL/GenBank/DDBJ databases">
        <title>Four porcine-derived lactic acid bacteria strains analyses and their evaluation as potential probiotics based on genomics.</title>
        <authorList>
            <person name="Niu D."/>
        </authorList>
    </citation>
    <scope>NUCLEOTIDE SEQUENCE</scope>
    <source>
        <strain evidence="2">ZSA5</strain>
        <plasmid evidence="2">unnamed2</plasmid>
    </source>
</reference>
<keyword evidence="2" id="KW-0614">Plasmid</keyword>
<dbReference type="Proteomes" id="UP001231316">
    <property type="component" value="Plasmid unnamed2"/>
</dbReference>
<evidence type="ECO:0000313" key="4">
    <source>
        <dbReference type="Proteomes" id="UP001231316"/>
    </source>
</evidence>
<dbReference type="EMBL" id="CP123973">
    <property type="protein sequence ID" value="WII29785.1"/>
    <property type="molecule type" value="Genomic_DNA"/>
</dbReference>
<reference evidence="1 3" key="1">
    <citation type="submission" date="2016-05" db="EMBL/GenBank/DDBJ databases">
        <authorList>
            <person name="Lee J.-Y."/>
            <person name="Kim E.B."/>
            <person name="Choi Y.-J."/>
        </authorList>
    </citation>
    <scope>NUCLEOTIDE SEQUENCE [LARGE SCALE GENOMIC DNA]</scope>
    <source>
        <strain evidence="1 3">KLA006</strain>
    </source>
</reference>
<organism evidence="1 3">
    <name type="scientific">Ligilactobacillus salivarius</name>
    <dbReference type="NCBI Taxonomy" id="1624"/>
    <lineage>
        <taxon>Bacteria</taxon>
        <taxon>Bacillati</taxon>
        <taxon>Bacillota</taxon>
        <taxon>Bacilli</taxon>
        <taxon>Lactobacillales</taxon>
        <taxon>Lactobacillaceae</taxon>
        <taxon>Ligilactobacillus</taxon>
    </lineage>
</organism>
<accession>A0A9X6S9P9</accession>
<gene>
    <name evidence="1" type="ORF">A8C52_09065</name>
    <name evidence="2" type="ORF">QFE45_10990</name>
</gene>
<dbReference type="RefSeq" id="WP_086201501.1">
    <property type="nucleotide sequence ID" value="NZ_CP123973.1"/>
</dbReference>
<name>A0A9X6S9P9_9LACO</name>
<geneLocation type="plasmid" evidence="2 4">
    <name>unnamed2</name>
</geneLocation>
<evidence type="ECO:0000313" key="1">
    <source>
        <dbReference type="EMBL" id="PAY45606.1"/>
    </source>
</evidence>
<evidence type="ECO:0000313" key="3">
    <source>
        <dbReference type="Proteomes" id="UP000218139"/>
    </source>
</evidence>
<sequence length="170" mass="19573">MKNINTDNIPLTVLTEIDDAIYENAEIGLFYLDKTVDNEYVNRVVEILEYLGYKVEVSNPTYPRNAKHLSIEFGKPTKPYEACELDCAIDMTTADEACMQARSNQYEFGILEEIVNRTYKQHKRGKVLKEDLSNIWSIMGGTELWWLEAYNDIHVHTINNGNTVVFEVKG</sequence>
<dbReference type="AlphaFoldDB" id="A0A9X6S9P9"/>